<feature type="region of interest" description="Disordered" evidence="1">
    <location>
        <begin position="1"/>
        <end position="25"/>
    </location>
</feature>
<reference evidence="2" key="1">
    <citation type="journal article" date="2020" name="Stud. Mycol.">
        <title>101 Dothideomycetes genomes: a test case for predicting lifestyles and emergence of pathogens.</title>
        <authorList>
            <person name="Haridas S."/>
            <person name="Albert R."/>
            <person name="Binder M."/>
            <person name="Bloem J."/>
            <person name="Labutti K."/>
            <person name="Salamov A."/>
            <person name="Andreopoulos B."/>
            <person name="Baker S."/>
            <person name="Barry K."/>
            <person name="Bills G."/>
            <person name="Bluhm B."/>
            <person name="Cannon C."/>
            <person name="Castanera R."/>
            <person name="Culley D."/>
            <person name="Daum C."/>
            <person name="Ezra D."/>
            <person name="Gonzalez J."/>
            <person name="Henrissat B."/>
            <person name="Kuo A."/>
            <person name="Liang C."/>
            <person name="Lipzen A."/>
            <person name="Lutzoni F."/>
            <person name="Magnuson J."/>
            <person name="Mondo S."/>
            <person name="Nolan M."/>
            <person name="Ohm R."/>
            <person name="Pangilinan J."/>
            <person name="Park H.-J."/>
            <person name="Ramirez L."/>
            <person name="Alfaro M."/>
            <person name="Sun H."/>
            <person name="Tritt A."/>
            <person name="Yoshinaga Y."/>
            <person name="Zwiers L.-H."/>
            <person name="Turgeon B."/>
            <person name="Goodwin S."/>
            <person name="Spatafora J."/>
            <person name="Crous P."/>
            <person name="Grigoriev I."/>
        </authorList>
    </citation>
    <scope>NUCLEOTIDE SEQUENCE</scope>
    <source>
        <strain evidence="2">CBS 133067</strain>
    </source>
</reference>
<dbReference type="Proteomes" id="UP000799772">
    <property type="component" value="Unassembled WGS sequence"/>
</dbReference>
<name>A0A9P4IH31_9PEZI</name>
<gene>
    <name evidence="2" type="ORF">NA57DRAFT_56679</name>
</gene>
<proteinExistence type="predicted"/>
<keyword evidence="3" id="KW-1185">Reference proteome</keyword>
<evidence type="ECO:0000313" key="3">
    <source>
        <dbReference type="Proteomes" id="UP000799772"/>
    </source>
</evidence>
<organism evidence="2 3">
    <name type="scientific">Rhizodiscina lignyota</name>
    <dbReference type="NCBI Taxonomy" id="1504668"/>
    <lineage>
        <taxon>Eukaryota</taxon>
        <taxon>Fungi</taxon>
        <taxon>Dikarya</taxon>
        <taxon>Ascomycota</taxon>
        <taxon>Pezizomycotina</taxon>
        <taxon>Dothideomycetes</taxon>
        <taxon>Pleosporomycetidae</taxon>
        <taxon>Aulographales</taxon>
        <taxon>Rhizodiscinaceae</taxon>
        <taxon>Rhizodiscina</taxon>
    </lineage>
</organism>
<protein>
    <submittedName>
        <fullName evidence="2">Uncharacterized protein</fullName>
    </submittedName>
</protein>
<evidence type="ECO:0000256" key="1">
    <source>
        <dbReference type="SAM" id="MobiDB-lite"/>
    </source>
</evidence>
<evidence type="ECO:0000313" key="2">
    <source>
        <dbReference type="EMBL" id="KAF2099049.1"/>
    </source>
</evidence>
<sequence>MPGSSPSEFEHSEPEDPSNPMTMRLPVSLDDSEHWENVRVVHERHRQQLISEWRDAQRHQRDERHRLAECARPRVEQQLSRELDELQAAIERIIDGMRERLGKIWELIMEGPVSTMTSQSQDSTWSILDQLLDVYMKAPNMIISWLQDAFVSVDEADPSADFAPLFNEIENLTMDLLNDRKDALELYRKYCSKFIRGPEVEVPPLPNLPHPDDLDPPLQRNILGRFTEQTFIPDPQLHTADPAVDRHAKERERRKPINDKILRMQEAYSGVVLDYHLNVVEEEEVGEPGQKLWFYRTDELPDELQEELRNKIEWNFHWAEITWDGEKFSAVTGCHHPFKENFMEKALDHLGRFLPLRVHIFDPHYLFRHVEFTEEELESGADRQSIRAAIADLEDYTNSVTDDTAKEFIRLEDDNKGFGLPQYATKDRDRMIRWFACGDYSLFLRPDSFTADRYPRDDI</sequence>
<accession>A0A9P4IH31</accession>
<dbReference type="AlphaFoldDB" id="A0A9P4IH31"/>
<comment type="caution">
    <text evidence="2">The sequence shown here is derived from an EMBL/GenBank/DDBJ whole genome shotgun (WGS) entry which is preliminary data.</text>
</comment>
<dbReference type="EMBL" id="ML978126">
    <property type="protein sequence ID" value="KAF2099049.1"/>
    <property type="molecule type" value="Genomic_DNA"/>
</dbReference>